<dbReference type="InterPro" id="IPR012296">
    <property type="entry name" value="Nuclease_put_TT1808"/>
</dbReference>
<protein>
    <recommendedName>
        <fullName evidence="1">Putative restriction endonuclease domain-containing protein</fullName>
    </recommendedName>
</protein>
<dbReference type="EMBL" id="DF820457">
    <property type="protein sequence ID" value="GAK51779.1"/>
    <property type="molecule type" value="Genomic_DNA"/>
</dbReference>
<keyword evidence="3" id="KW-1185">Reference proteome</keyword>
<proteinExistence type="predicted"/>
<dbReference type="InterPro" id="IPR008538">
    <property type="entry name" value="Uma2"/>
</dbReference>
<name>A0A081BN13_9BACT</name>
<feature type="domain" description="Putative restriction endonuclease" evidence="1">
    <location>
        <begin position="41"/>
        <end position="191"/>
    </location>
</feature>
<evidence type="ECO:0000313" key="3">
    <source>
        <dbReference type="Proteomes" id="UP000030700"/>
    </source>
</evidence>
<dbReference type="InterPro" id="IPR011335">
    <property type="entry name" value="Restrct_endonuc-II-like"/>
</dbReference>
<dbReference type="Proteomes" id="UP000030700">
    <property type="component" value="Unassembled WGS sequence"/>
</dbReference>
<organism evidence="2">
    <name type="scientific">Candidatus Moduliflexus flocculans</name>
    <dbReference type="NCBI Taxonomy" id="1499966"/>
    <lineage>
        <taxon>Bacteria</taxon>
        <taxon>Candidatus Moduliflexota</taxon>
        <taxon>Candidatus Moduliflexia</taxon>
        <taxon>Candidatus Moduliflexales</taxon>
        <taxon>Candidatus Moduliflexaceae</taxon>
    </lineage>
</organism>
<dbReference type="AlphaFoldDB" id="A0A081BN13"/>
<dbReference type="STRING" id="1499966.U14_03025"/>
<dbReference type="PANTHER" id="PTHR34107">
    <property type="entry name" value="SLL0198 PROTEIN-RELATED"/>
    <property type="match status" value="1"/>
</dbReference>
<dbReference type="Pfam" id="PF05685">
    <property type="entry name" value="Uma2"/>
    <property type="match status" value="1"/>
</dbReference>
<gene>
    <name evidence="2" type="ORF">U14_03025</name>
</gene>
<evidence type="ECO:0000313" key="2">
    <source>
        <dbReference type="EMBL" id="GAK51779.1"/>
    </source>
</evidence>
<sequence>MPTNVLEFARRVEHDSALQEGLSLLFEAIEAKTPSRRLSYAEFLEWADEDTLAEWENGEITMSSPASLIHQDIAGFLALILRVYVNAHELGTIISAPFQVKLPETGREPDLLFVRQEHADRLRPTYLDGAADVVVEIISPESLTRDRGAKFIEYEEAGIPEYWLIDPIRRWTECYQLGDERRYVTEFAGSSGLYRSAQIRDFWLRIEWLWQTPTLRLTDVMRELELM</sequence>
<dbReference type="SUPFAM" id="SSF52980">
    <property type="entry name" value="Restriction endonuclease-like"/>
    <property type="match status" value="1"/>
</dbReference>
<accession>A0A081BN13</accession>
<dbReference type="Gene3D" id="3.90.1570.10">
    <property type="entry name" value="tt1808, chain A"/>
    <property type="match status" value="1"/>
</dbReference>
<evidence type="ECO:0000259" key="1">
    <source>
        <dbReference type="Pfam" id="PF05685"/>
    </source>
</evidence>
<dbReference type="PANTHER" id="PTHR34107:SF4">
    <property type="entry name" value="SLL1222 PROTEIN"/>
    <property type="match status" value="1"/>
</dbReference>
<reference evidence="2" key="1">
    <citation type="journal article" date="2015" name="PeerJ">
        <title>First genomic representation of candidate bacterial phylum KSB3 points to enhanced environmental sensing as a trigger of wastewater bulking.</title>
        <authorList>
            <person name="Sekiguchi Y."/>
            <person name="Ohashi A."/>
            <person name="Parks D.H."/>
            <person name="Yamauchi T."/>
            <person name="Tyson G.W."/>
            <person name="Hugenholtz P."/>
        </authorList>
    </citation>
    <scope>NUCLEOTIDE SEQUENCE [LARGE SCALE GENOMIC DNA]</scope>
</reference>
<dbReference type="CDD" id="cd06260">
    <property type="entry name" value="DUF820-like"/>
    <property type="match status" value="1"/>
</dbReference>
<dbReference type="HOGENOM" id="CLU_076312_0_1_0"/>